<dbReference type="EMBL" id="CM023486">
    <property type="protein sequence ID" value="KAH6929411.1"/>
    <property type="molecule type" value="Genomic_DNA"/>
</dbReference>
<evidence type="ECO:0000313" key="1">
    <source>
        <dbReference type="EMBL" id="KAH6929411.1"/>
    </source>
</evidence>
<evidence type="ECO:0000313" key="2">
    <source>
        <dbReference type="Proteomes" id="UP000821845"/>
    </source>
</evidence>
<keyword evidence="2" id="KW-1185">Reference proteome</keyword>
<sequence length="91" mass="10216">MSDNLQPRLERCLSRRSIANSVREKRGSTVGGYALTTLLRNEIRKVVREPQQSVFPEVQLPRQPTVSYADALLRETLLGVQLSQLLPLCGP</sequence>
<accession>A0ACB7S5U4</accession>
<gene>
    <name evidence="1" type="ORF">HPB50_027449</name>
</gene>
<name>A0ACB7S5U4_HYAAI</name>
<organism evidence="1 2">
    <name type="scientific">Hyalomma asiaticum</name>
    <name type="common">Tick</name>
    <dbReference type="NCBI Taxonomy" id="266040"/>
    <lineage>
        <taxon>Eukaryota</taxon>
        <taxon>Metazoa</taxon>
        <taxon>Ecdysozoa</taxon>
        <taxon>Arthropoda</taxon>
        <taxon>Chelicerata</taxon>
        <taxon>Arachnida</taxon>
        <taxon>Acari</taxon>
        <taxon>Parasitiformes</taxon>
        <taxon>Ixodida</taxon>
        <taxon>Ixodoidea</taxon>
        <taxon>Ixodidae</taxon>
        <taxon>Hyalomminae</taxon>
        <taxon>Hyalomma</taxon>
    </lineage>
</organism>
<protein>
    <submittedName>
        <fullName evidence="1">Uncharacterized protein</fullName>
    </submittedName>
</protein>
<proteinExistence type="predicted"/>
<dbReference type="Proteomes" id="UP000821845">
    <property type="component" value="Chromosome 6"/>
</dbReference>
<reference evidence="1" key="1">
    <citation type="submission" date="2020-05" db="EMBL/GenBank/DDBJ databases">
        <title>Large-scale comparative analyses of tick genomes elucidate their genetic diversity and vector capacities.</title>
        <authorList>
            <person name="Jia N."/>
            <person name="Wang J."/>
            <person name="Shi W."/>
            <person name="Du L."/>
            <person name="Sun Y."/>
            <person name="Zhan W."/>
            <person name="Jiang J."/>
            <person name="Wang Q."/>
            <person name="Zhang B."/>
            <person name="Ji P."/>
            <person name="Sakyi L.B."/>
            <person name="Cui X."/>
            <person name="Yuan T."/>
            <person name="Jiang B."/>
            <person name="Yang W."/>
            <person name="Lam T.T.-Y."/>
            <person name="Chang Q."/>
            <person name="Ding S."/>
            <person name="Wang X."/>
            <person name="Zhu J."/>
            <person name="Ruan X."/>
            <person name="Zhao L."/>
            <person name="Wei J."/>
            <person name="Que T."/>
            <person name="Du C."/>
            <person name="Cheng J."/>
            <person name="Dai P."/>
            <person name="Han X."/>
            <person name="Huang E."/>
            <person name="Gao Y."/>
            <person name="Liu J."/>
            <person name="Shao H."/>
            <person name="Ye R."/>
            <person name="Li L."/>
            <person name="Wei W."/>
            <person name="Wang X."/>
            <person name="Wang C."/>
            <person name="Yang T."/>
            <person name="Huo Q."/>
            <person name="Li W."/>
            <person name="Guo W."/>
            <person name="Chen H."/>
            <person name="Zhou L."/>
            <person name="Ni X."/>
            <person name="Tian J."/>
            <person name="Zhou Y."/>
            <person name="Sheng Y."/>
            <person name="Liu T."/>
            <person name="Pan Y."/>
            <person name="Xia L."/>
            <person name="Li J."/>
            <person name="Zhao F."/>
            <person name="Cao W."/>
        </authorList>
    </citation>
    <scope>NUCLEOTIDE SEQUENCE</scope>
    <source>
        <strain evidence="1">Hyas-2018</strain>
    </source>
</reference>
<comment type="caution">
    <text evidence="1">The sequence shown here is derived from an EMBL/GenBank/DDBJ whole genome shotgun (WGS) entry which is preliminary data.</text>
</comment>